<dbReference type="EMBL" id="JACJII010000001">
    <property type="protein sequence ID" value="MBA9004151.1"/>
    <property type="molecule type" value="Genomic_DNA"/>
</dbReference>
<evidence type="ECO:0000256" key="1">
    <source>
        <dbReference type="SAM" id="MobiDB-lite"/>
    </source>
</evidence>
<evidence type="ECO:0000313" key="2">
    <source>
        <dbReference type="EMBL" id="MBA9004151.1"/>
    </source>
</evidence>
<gene>
    <name evidence="2" type="ORF">HNR21_003033</name>
</gene>
<reference evidence="2 3" key="1">
    <citation type="submission" date="2020-08" db="EMBL/GenBank/DDBJ databases">
        <title>Sequencing the genomes of 1000 actinobacteria strains.</title>
        <authorList>
            <person name="Klenk H.-P."/>
        </authorList>
    </citation>
    <scope>NUCLEOTIDE SEQUENCE [LARGE SCALE GENOMIC DNA]</scope>
    <source>
        <strain evidence="2 3">DSM 45823</strain>
    </source>
</reference>
<comment type="caution">
    <text evidence="2">The sequence shown here is derived from an EMBL/GenBank/DDBJ whole genome shotgun (WGS) entry which is preliminary data.</text>
</comment>
<evidence type="ECO:0000313" key="3">
    <source>
        <dbReference type="Proteomes" id="UP000539313"/>
    </source>
</evidence>
<name>A0A7W3MYE8_9ACTN</name>
<proteinExistence type="predicted"/>
<accession>A0A7W3MYE8</accession>
<feature type="region of interest" description="Disordered" evidence="1">
    <location>
        <begin position="400"/>
        <end position="419"/>
    </location>
</feature>
<sequence length="620" mass="69441">MTGEGVIGKITAEFLSVQPDDWLVRFYGFLQQNQALWRAPRWRGDPPGPARMKPIIRLEDGSHVRPFDAADKPNAYLPGSTGTRFPTVRRSIAAAPEAKQFLEALGLTEPDVVAEVMEYVIPRYHDTTPDQLDPEQHTEDLNLISKALSKASGRRREQLTITLQRTPFVISRNAATNRTGLRTPADTYMGTPELQLFFEGNPDAWLADDLYRPWLPVLQELGLQDRVRVTAKKPDWRNHVILIHGWGLHERGLNGFDPHAQIDGLEYALRHPTLTRSAYVWNNLLIPNSHLIAGIIEKSSRKDFSDPELKAATSQIGAIAKRERWLPNAHGGFRSPSELRLDDLPQSFTRDHVLAKALGMIQPVLEEASRELGIPAEILRALKDHPDLLEKLDQEIRARAQADRNDHGEDPKPSADDVDFAKELSVVFDRPGRPPGHEGGEVPSTGSGQVGNPAFRRERIKEGIAADREAEPPAHERFRRVPRRTWEAKDGAVKHFLLEQYGGRCQICDDVFPKYDGTPYFEGLYLVSRLRGRWLNRPGNVLCLCATCCAKFQYGAIDGQDVTEQIRKWRTAREGGGPAVISLTLCGEAVQLRFTEKHLLELQEIINSAPGSADGDTTDA</sequence>
<dbReference type="Proteomes" id="UP000539313">
    <property type="component" value="Unassembled WGS sequence"/>
</dbReference>
<organism evidence="2 3">
    <name type="scientific">Thermomonospora cellulosilytica</name>
    <dbReference type="NCBI Taxonomy" id="1411118"/>
    <lineage>
        <taxon>Bacteria</taxon>
        <taxon>Bacillati</taxon>
        <taxon>Actinomycetota</taxon>
        <taxon>Actinomycetes</taxon>
        <taxon>Streptosporangiales</taxon>
        <taxon>Thermomonosporaceae</taxon>
        <taxon>Thermomonospora</taxon>
    </lineage>
</organism>
<feature type="region of interest" description="Disordered" evidence="1">
    <location>
        <begin position="428"/>
        <end position="454"/>
    </location>
</feature>
<dbReference type="AlphaFoldDB" id="A0A7W3MYE8"/>
<keyword evidence="3" id="KW-1185">Reference proteome</keyword>
<feature type="compositionally biased region" description="Basic and acidic residues" evidence="1">
    <location>
        <begin position="430"/>
        <end position="440"/>
    </location>
</feature>
<dbReference type="RefSeq" id="WP_182705718.1">
    <property type="nucleotide sequence ID" value="NZ_JACJII010000001.1"/>
</dbReference>
<protein>
    <submittedName>
        <fullName evidence="2">Uncharacterized protein</fullName>
    </submittedName>
</protein>